<feature type="region of interest" description="Disordered" evidence="1">
    <location>
        <begin position="38"/>
        <end position="198"/>
    </location>
</feature>
<evidence type="ECO:0000313" key="3">
    <source>
        <dbReference type="WBParaSite" id="ACAC_0000533101-mRNA-1"/>
    </source>
</evidence>
<keyword evidence="2" id="KW-1185">Reference proteome</keyword>
<feature type="compositionally biased region" description="Basic and acidic residues" evidence="1">
    <location>
        <begin position="38"/>
        <end position="54"/>
    </location>
</feature>
<dbReference type="WBParaSite" id="ACAC_0000533101-mRNA-1">
    <property type="protein sequence ID" value="ACAC_0000533101-mRNA-1"/>
    <property type="gene ID" value="ACAC_0000533101"/>
</dbReference>
<protein>
    <submittedName>
        <fullName evidence="3">PWI domain-containing protein</fullName>
    </submittedName>
</protein>
<feature type="compositionally biased region" description="Basic and acidic residues" evidence="1">
    <location>
        <begin position="66"/>
        <end position="78"/>
    </location>
</feature>
<reference evidence="3" key="2">
    <citation type="submission" date="2017-02" db="UniProtKB">
        <authorList>
            <consortium name="WormBaseParasite"/>
        </authorList>
    </citation>
    <scope>IDENTIFICATION</scope>
</reference>
<organism evidence="2 3">
    <name type="scientific">Angiostrongylus cantonensis</name>
    <name type="common">Rat lungworm</name>
    <dbReference type="NCBI Taxonomy" id="6313"/>
    <lineage>
        <taxon>Eukaryota</taxon>
        <taxon>Metazoa</taxon>
        <taxon>Ecdysozoa</taxon>
        <taxon>Nematoda</taxon>
        <taxon>Chromadorea</taxon>
        <taxon>Rhabditida</taxon>
        <taxon>Rhabditina</taxon>
        <taxon>Rhabditomorpha</taxon>
        <taxon>Strongyloidea</taxon>
        <taxon>Metastrongylidae</taxon>
        <taxon>Angiostrongylus</taxon>
    </lineage>
</organism>
<feature type="compositionally biased region" description="Basic and acidic residues" evidence="1">
    <location>
        <begin position="178"/>
        <end position="193"/>
    </location>
</feature>
<sequence length="389" mass="42720">MLDQCFKRSQIIPVHANECAEEEARRLAAANAEKIRNQQAEIHRKQRIAEENARKSTVAQSSSLNEKGKSQDSARTFEIEEVWQPAPKPSQTAVQSTEQSSVASPETLKSNSTKVAPWSSASSIAPMKEKSLKEIQEEEEQLLRAEQAQQARLRKEASNSPLRDGRSLQSANEVPSTPKKDTIAPEKHNDKSSSSKTNANQLASLSGLSMEIVVLALSRASECVLKSERSAVPNLILAAKRALGMCEDNSVFIDWVVQRLKQLNSTVEADVLAMFIEGVENPDDVEDYVMGYLGDSKTVKEFVREFLQKRSDFRNRGQHAVKDDLSCARGAPVSGNGSGFSVVQGRKKKNKGARLIVDGSCLGFRATSDPNRVNQGEIETVALSPGQKR</sequence>
<evidence type="ECO:0000256" key="1">
    <source>
        <dbReference type="SAM" id="MobiDB-lite"/>
    </source>
</evidence>
<evidence type="ECO:0000313" key="2">
    <source>
        <dbReference type="Proteomes" id="UP000035642"/>
    </source>
</evidence>
<accession>A0A0K0D5I6</accession>
<dbReference type="Proteomes" id="UP000035642">
    <property type="component" value="Unassembled WGS sequence"/>
</dbReference>
<proteinExistence type="predicted"/>
<dbReference type="PANTHER" id="PTHR14445:SF36">
    <property type="entry name" value="FI03272P-RELATED"/>
    <property type="match status" value="1"/>
</dbReference>
<feature type="compositionally biased region" description="Polar residues" evidence="1">
    <location>
        <begin position="55"/>
        <end position="65"/>
    </location>
</feature>
<name>A0A0K0D5I6_ANGCA</name>
<dbReference type="InterPro" id="IPR051640">
    <property type="entry name" value="GRB10-interact_GYF"/>
</dbReference>
<dbReference type="PANTHER" id="PTHR14445">
    <property type="entry name" value="GRB10 INTERACTING GYF PROTEIN"/>
    <property type="match status" value="1"/>
</dbReference>
<dbReference type="STRING" id="6313.A0A0K0D5I6"/>
<dbReference type="AlphaFoldDB" id="A0A0K0D5I6"/>
<feature type="compositionally biased region" description="Polar residues" evidence="1">
    <location>
        <begin position="89"/>
        <end position="123"/>
    </location>
</feature>
<dbReference type="GO" id="GO:0005829">
    <property type="term" value="C:cytosol"/>
    <property type="evidence" value="ECO:0007669"/>
    <property type="project" value="TreeGrafter"/>
</dbReference>
<reference evidence="2" key="1">
    <citation type="submission" date="2012-09" db="EMBL/GenBank/DDBJ databases">
        <authorList>
            <person name="Martin A.A."/>
        </authorList>
    </citation>
    <scope>NUCLEOTIDE SEQUENCE</scope>
</reference>